<evidence type="ECO:0000256" key="4">
    <source>
        <dbReference type="ARBA" id="ARBA00022475"/>
    </source>
</evidence>
<dbReference type="Gene3D" id="3.40.50.300">
    <property type="entry name" value="P-loop containing nucleotide triphosphate hydrolases"/>
    <property type="match status" value="2"/>
</dbReference>
<dbReference type="InterPro" id="IPR003439">
    <property type="entry name" value="ABC_transporter-like_ATP-bd"/>
</dbReference>
<dbReference type="InterPro" id="IPR050095">
    <property type="entry name" value="ECF_ABC_transporter_ATP-bd"/>
</dbReference>
<dbReference type="PANTHER" id="PTHR43553">
    <property type="entry name" value="HEAVY METAL TRANSPORTER"/>
    <property type="match status" value="1"/>
</dbReference>
<evidence type="ECO:0000313" key="10">
    <source>
        <dbReference type="EMBL" id="MFC6386319.1"/>
    </source>
</evidence>
<evidence type="ECO:0000256" key="5">
    <source>
        <dbReference type="ARBA" id="ARBA00022741"/>
    </source>
</evidence>
<keyword evidence="3" id="KW-0813">Transport</keyword>
<keyword evidence="5" id="KW-0547">Nucleotide-binding</keyword>
<keyword evidence="7" id="KW-1278">Translocase</keyword>
<evidence type="ECO:0000256" key="1">
    <source>
        <dbReference type="ARBA" id="ARBA00004202"/>
    </source>
</evidence>
<evidence type="ECO:0000256" key="8">
    <source>
        <dbReference type="ARBA" id="ARBA00023136"/>
    </source>
</evidence>
<keyword evidence="11" id="KW-1185">Reference proteome</keyword>
<sequence length="567" mass="62447">MSFQLKKVSYKYSPEAPQVLKNINIDIQEKKVTAIVGPSGCGKSTLVSILSGVIPTLLTKGELSGHFHAGEDVVISVVSQTPENQLFGYGVEDAIAFGVENMGLNSQEIHSRVESVLDLLHIQHLRKRAVSTLSGGQRQAVCIASVLAMRPDLVIMDEPVSSLDPRGKQMIQSVLNDLKGSGQTTVIVDNNLDWSADIVDHVVGMDHGEVVFDGSKEEFFAQFAVQKRLGVIVPQEVEIFGELSKIIPGLKPFSTLEGAVEHIQEHLTHKQSTTSTQERGNEHSDSILSVHDLSKSFQDGFQALKQINTGFEKGKVISILGQNGSGKTTLVKHLNGLYRPTEGTITYKGAETTNRSVAEISRDIILVFQHPEHMLFEENVYKELTFCARAQGIPFSEKEAREVLEKYDLLKDQDELPVNLSMGKKHLLTILSVLFSSAEVIILDEPTLGMDLHLRNYLEEIIRDLKSKGKTVIVISHEIPLVFKISDQLLILDHAEKLDEGSKQELAGEETLFNKITIDLPPVVKLSRKLGLNRLACTVDELKDMILPLVDSAQSNRSEAIGGTDIG</sequence>
<dbReference type="EMBL" id="JBHSTQ010000005">
    <property type="protein sequence ID" value="MFC6386319.1"/>
    <property type="molecule type" value="Genomic_DNA"/>
</dbReference>
<protein>
    <submittedName>
        <fullName evidence="10">ABC transporter ATP-binding protein</fullName>
    </submittedName>
</protein>
<dbReference type="InterPro" id="IPR027417">
    <property type="entry name" value="P-loop_NTPase"/>
</dbReference>
<reference evidence="11" key="1">
    <citation type="journal article" date="2019" name="Int. J. Syst. Evol. Microbiol.">
        <title>The Global Catalogue of Microorganisms (GCM) 10K type strain sequencing project: providing services to taxonomists for standard genome sequencing and annotation.</title>
        <authorList>
            <consortium name="The Broad Institute Genomics Platform"/>
            <consortium name="The Broad Institute Genome Sequencing Center for Infectious Disease"/>
            <person name="Wu L."/>
            <person name="Ma J."/>
        </authorList>
    </citation>
    <scope>NUCLEOTIDE SEQUENCE [LARGE SCALE GENOMIC DNA]</scope>
    <source>
        <strain evidence="11">CCUG 42001</strain>
    </source>
</reference>
<evidence type="ECO:0000256" key="2">
    <source>
        <dbReference type="ARBA" id="ARBA00005417"/>
    </source>
</evidence>
<evidence type="ECO:0000256" key="6">
    <source>
        <dbReference type="ARBA" id="ARBA00022840"/>
    </source>
</evidence>
<dbReference type="GO" id="GO:0005524">
    <property type="term" value="F:ATP binding"/>
    <property type="evidence" value="ECO:0007669"/>
    <property type="project" value="UniProtKB-KW"/>
</dbReference>
<dbReference type="PROSITE" id="PS00211">
    <property type="entry name" value="ABC_TRANSPORTER_1"/>
    <property type="match status" value="1"/>
</dbReference>
<comment type="subcellular location">
    <subcellularLocation>
        <location evidence="1">Cell membrane</location>
        <topology evidence="1">Peripheral membrane protein</topology>
    </subcellularLocation>
</comment>
<keyword evidence="4" id="KW-1003">Cell membrane</keyword>
<evidence type="ECO:0000256" key="7">
    <source>
        <dbReference type="ARBA" id="ARBA00022967"/>
    </source>
</evidence>
<comment type="similarity">
    <text evidence="2">Belongs to the ABC transporter superfamily.</text>
</comment>
<dbReference type="SMART" id="SM00382">
    <property type="entry name" value="AAA"/>
    <property type="match status" value="2"/>
</dbReference>
<organism evidence="10 11">
    <name type="scientific">Sporolactobacillus kofuensis</name>
    <dbReference type="NCBI Taxonomy" id="269672"/>
    <lineage>
        <taxon>Bacteria</taxon>
        <taxon>Bacillati</taxon>
        <taxon>Bacillota</taxon>
        <taxon>Bacilli</taxon>
        <taxon>Bacillales</taxon>
        <taxon>Sporolactobacillaceae</taxon>
        <taxon>Sporolactobacillus</taxon>
    </lineage>
</organism>
<dbReference type="InterPro" id="IPR003593">
    <property type="entry name" value="AAA+_ATPase"/>
</dbReference>
<dbReference type="InterPro" id="IPR015856">
    <property type="entry name" value="ABC_transpr_CbiO/EcfA_su"/>
</dbReference>
<feature type="domain" description="ABC transporter" evidence="9">
    <location>
        <begin position="288"/>
        <end position="519"/>
    </location>
</feature>
<evidence type="ECO:0000256" key="3">
    <source>
        <dbReference type="ARBA" id="ARBA00022448"/>
    </source>
</evidence>
<comment type="caution">
    <text evidence="10">The sequence shown here is derived from an EMBL/GenBank/DDBJ whole genome shotgun (WGS) entry which is preliminary data.</text>
</comment>
<name>A0ABW1WDP1_9BACL</name>
<keyword evidence="6 10" id="KW-0067">ATP-binding</keyword>
<dbReference type="SUPFAM" id="SSF52540">
    <property type="entry name" value="P-loop containing nucleoside triphosphate hydrolases"/>
    <property type="match status" value="2"/>
</dbReference>
<dbReference type="NCBIfam" id="NF010167">
    <property type="entry name" value="PRK13648.1"/>
    <property type="match status" value="2"/>
</dbReference>
<evidence type="ECO:0000313" key="11">
    <source>
        <dbReference type="Proteomes" id="UP001596267"/>
    </source>
</evidence>
<gene>
    <name evidence="10" type="ORF">ACFP7A_06885</name>
</gene>
<dbReference type="Pfam" id="PF00005">
    <property type="entry name" value="ABC_tran"/>
    <property type="match status" value="2"/>
</dbReference>
<dbReference type="Proteomes" id="UP001596267">
    <property type="component" value="Unassembled WGS sequence"/>
</dbReference>
<dbReference type="PROSITE" id="PS50893">
    <property type="entry name" value="ABC_TRANSPORTER_2"/>
    <property type="match status" value="2"/>
</dbReference>
<feature type="domain" description="ABC transporter" evidence="9">
    <location>
        <begin position="3"/>
        <end position="232"/>
    </location>
</feature>
<dbReference type="InterPro" id="IPR017871">
    <property type="entry name" value="ABC_transporter-like_CS"/>
</dbReference>
<dbReference type="CDD" id="cd03225">
    <property type="entry name" value="ABC_cobalt_CbiO_domain1"/>
    <property type="match status" value="2"/>
</dbReference>
<dbReference type="RefSeq" id="WP_253053452.1">
    <property type="nucleotide sequence ID" value="NZ_JAMXWN010000004.1"/>
</dbReference>
<evidence type="ECO:0000259" key="9">
    <source>
        <dbReference type="PROSITE" id="PS50893"/>
    </source>
</evidence>
<proteinExistence type="inferred from homology"/>
<keyword evidence="8" id="KW-0472">Membrane</keyword>
<accession>A0ABW1WDP1</accession>